<evidence type="ECO:0000313" key="23">
    <source>
        <dbReference type="Proteomes" id="UP000199600"/>
    </source>
</evidence>
<comment type="catalytic activity">
    <reaction evidence="15 17 19">
        <text>(6S)-NADHX + ADP = AMP + phosphate + NADH + H(+)</text>
        <dbReference type="Rhea" id="RHEA:32223"/>
        <dbReference type="ChEBI" id="CHEBI:15378"/>
        <dbReference type="ChEBI" id="CHEBI:43474"/>
        <dbReference type="ChEBI" id="CHEBI:57945"/>
        <dbReference type="ChEBI" id="CHEBI:64074"/>
        <dbReference type="ChEBI" id="CHEBI:456215"/>
        <dbReference type="ChEBI" id="CHEBI:456216"/>
        <dbReference type="EC" id="4.2.1.136"/>
    </reaction>
</comment>
<dbReference type="EC" id="4.2.1.136" evidence="19"/>
<dbReference type="Proteomes" id="UP000199600">
    <property type="component" value="Unassembled WGS sequence"/>
</dbReference>
<evidence type="ECO:0000256" key="12">
    <source>
        <dbReference type="ARBA" id="ARBA00023239"/>
    </source>
</evidence>
<dbReference type="PROSITE" id="PS51383">
    <property type="entry name" value="YJEF_C_3"/>
    <property type="match status" value="1"/>
</dbReference>
<dbReference type="HAMAP" id="MF_01965">
    <property type="entry name" value="NADHX_dehydratase"/>
    <property type="match status" value="1"/>
</dbReference>
<keyword evidence="22" id="KW-0418">Kinase</keyword>
<dbReference type="InterPro" id="IPR036652">
    <property type="entry name" value="YjeF_N_dom_sf"/>
</dbReference>
<evidence type="ECO:0000256" key="6">
    <source>
        <dbReference type="ARBA" id="ARBA00022741"/>
    </source>
</evidence>
<gene>
    <name evidence="17" type="primary">nnrD</name>
    <name evidence="18" type="synonym">nnrE</name>
    <name evidence="22" type="ORF">PROAA_790008</name>
</gene>
<evidence type="ECO:0000256" key="3">
    <source>
        <dbReference type="ARBA" id="ARBA00006001"/>
    </source>
</evidence>
<evidence type="ECO:0000256" key="14">
    <source>
        <dbReference type="ARBA" id="ARBA00025153"/>
    </source>
</evidence>
<name>A0A1A8Y3H8_9RHOO</name>
<comment type="similarity">
    <text evidence="4 19">In the C-terminal section; belongs to the NnrD/CARKD family.</text>
</comment>
<keyword evidence="11 18" id="KW-0413">Isomerase</keyword>
<evidence type="ECO:0000256" key="18">
    <source>
        <dbReference type="HAMAP-Rule" id="MF_01966"/>
    </source>
</evidence>
<evidence type="ECO:0000256" key="4">
    <source>
        <dbReference type="ARBA" id="ARBA00009524"/>
    </source>
</evidence>
<evidence type="ECO:0000256" key="9">
    <source>
        <dbReference type="ARBA" id="ARBA00022958"/>
    </source>
</evidence>
<feature type="domain" description="YjeF N-terminal" evidence="21">
    <location>
        <begin position="7"/>
        <end position="215"/>
    </location>
</feature>
<accession>A0A1A8Y3H8</accession>
<dbReference type="NCBIfam" id="TIGR00197">
    <property type="entry name" value="yjeF_nterm"/>
    <property type="match status" value="1"/>
</dbReference>
<dbReference type="PANTHER" id="PTHR12592">
    <property type="entry name" value="ATP-DEPENDENT (S)-NAD(P)H-HYDRATE DEHYDRATASE FAMILY MEMBER"/>
    <property type="match status" value="1"/>
</dbReference>
<comment type="cofactor">
    <cofactor evidence="17">
        <name>Mg(2+)</name>
        <dbReference type="ChEBI" id="CHEBI:18420"/>
    </cofactor>
</comment>
<proteinExistence type="inferred from homology"/>
<evidence type="ECO:0000256" key="17">
    <source>
        <dbReference type="HAMAP-Rule" id="MF_01965"/>
    </source>
</evidence>
<dbReference type="SUPFAM" id="SSF64153">
    <property type="entry name" value="YjeF N-terminal domain-like"/>
    <property type="match status" value="1"/>
</dbReference>
<keyword evidence="7 17" id="KW-0067">ATP-binding</keyword>
<dbReference type="GO" id="GO:0052855">
    <property type="term" value="F:ADP-dependent NAD(P)H-hydrate dehydratase activity"/>
    <property type="evidence" value="ECO:0007669"/>
    <property type="project" value="UniProtKB-UniRule"/>
</dbReference>
<evidence type="ECO:0000256" key="10">
    <source>
        <dbReference type="ARBA" id="ARBA00023027"/>
    </source>
</evidence>
<keyword evidence="12 17" id="KW-0456">Lyase</keyword>
<feature type="binding site" evidence="17">
    <location>
        <position position="436"/>
    </location>
    <ligand>
        <name>AMP</name>
        <dbReference type="ChEBI" id="CHEBI:456215"/>
    </ligand>
</feature>
<dbReference type="InterPro" id="IPR000631">
    <property type="entry name" value="CARKD"/>
</dbReference>
<dbReference type="RefSeq" id="WP_186412484.1">
    <property type="nucleotide sequence ID" value="NZ_FLQY01000383.1"/>
</dbReference>
<comment type="catalytic activity">
    <reaction evidence="2 18 19">
        <text>(6R)-NADPHX = (6S)-NADPHX</text>
        <dbReference type="Rhea" id="RHEA:32227"/>
        <dbReference type="ChEBI" id="CHEBI:64076"/>
        <dbReference type="ChEBI" id="CHEBI:64077"/>
        <dbReference type="EC" id="5.1.99.6"/>
    </reaction>
</comment>
<keyword evidence="10 17" id="KW-0520">NAD</keyword>
<feature type="binding site" evidence="17">
    <location>
        <position position="258"/>
    </location>
    <ligand>
        <name>(6S)-NADPHX</name>
        <dbReference type="ChEBI" id="CHEBI:64076"/>
    </ligand>
</feature>
<evidence type="ECO:0000256" key="1">
    <source>
        <dbReference type="ARBA" id="ARBA00000013"/>
    </source>
</evidence>
<feature type="binding site" evidence="18">
    <location>
        <position position="56"/>
    </location>
    <ligand>
        <name>K(+)</name>
        <dbReference type="ChEBI" id="CHEBI:29103"/>
    </ligand>
</feature>
<evidence type="ECO:0000313" key="22">
    <source>
        <dbReference type="EMBL" id="SBT10933.1"/>
    </source>
</evidence>
<evidence type="ECO:0000259" key="20">
    <source>
        <dbReference type="PROSITE" id="PS51383"/>
    </source>
</evidence>
<dbReference type="GO" id="GO:0046872">
    <property type="term" value="F:metal ion binding"/>
    <property type="evidence" value="ECO:0007669"/>
    <property type="project" value="UniProtKB-UniRule"/>
</dbReference>
<comment type="cofactor">
    <cofactor evidence="18 19">
        <name>K(+)</name>
        <dbReference type="ChEBI" id="CHEBI:29103"/>
    </cofactor>
    <text evidence="18 19">Binds 1 potassium ion per subunit.</text>
</comment>
<evidence type="ECO:0000256" key="15">
    <source>
        <dbReference type="ARBA" id="ARBA00048238"/>
    </source>
</evidence>
<dbReference type="GO" id="GO:0046496">
    <property type="term" value="P:nicotinamide nucleotide metabolic process"/>
    <property type="evidence" value="ECO:0007669"/>
    <property type="project" value="UniProtKB-UniRule"/>
</dbReference>
<dbReference type="Gene3D" id="3.40.50.10260">
    <property type="entry name" value="YjeF N-terminal domain"/>
    <property type="match status" value="1"/>
</dbReference>
<dbReference type="SUPFAM" id="SSF53613">
    <property type="entry name" value="Ribokinase-like"/>
    <property type="match status" value="1"/>
</dbReference>
<dbReference type="GO" id="GO:0052856">
    <property type="term" value="F:NAD(P)HX epimerase activity"/>
    <property type="evidence" value="ECO:0007669"/>
    <property type="project" value="UniProtKB-UniRule"/>
</dbReference>
<evidence type="ECO:0000256" key="19">
    <source>
        <dbReference type="PIRNR" id="PIRNR017184"/>
    </source>
</evidence>
<evidence type="ECO:0000256" key="5">
    <source>
        <dbReference type="ARBA" id="ARBA00022723"/>
    </source>
</evidence>
<feature type="binding site" evidence="18">
    <location>
        <position position="161"/>
    </location>
    <ligand>
        <name>K(+)</name>
        <dbReference type="ChEBI" id="CHEBI:29103"/>
    </ligand>
</feature>
<feature type="binding site" evidence="17">
    <location>
        <begin position="407"/>
        <end position="411"/>
    </location>
    <ligand>
        <name>AMP</name>
        <dbReference type="ChEBI" id="CHEBI:456215"/>
    </ligand>
</feature>
<keyword evidence="13" id="KW-0511">Multifunctional enzyme</keyword>
<dbReference type="GO" id="GO:0110051">
    <property type="term" value="P:metabolite repair"/>
    <property type="evidence" value="ECO:0007669"/>
    <property type="project" value="TreeGrafter"/>
</dbReference>
<dbReference type="PROSITE" id="PS51385">
    <property type="entry name" value="YJEF_N"/>
    <property type="match status" value="1"/>
</dbReference>
<dbReference type="AlphaFoldDB" id="A0A1A8Y3H8"/>
<dbReference type="InterPro" id="IPR017953">
    <property type="entry name" value="Carbohydrate_kinase_pred_CS"/>
</dbReference>
<feature type="binding site" evidence="17">
    <location>
        <position position="437"/>
    </location>
    <ligand>
        <name>(6S)-NADPHX</name>
        <dbReference type="ChEBI" id="CHEBI:64076"/>
    </ligand>
</feature>
<comment type="function">
    <text evidence="14 19">Bifunctional enzyme that catalyzes the epimerization of the S- and R-forms of NAD(P)HX and the dehydration of the S-form of NAD(P)HX at the expense of ADP, which is converted to AMP. This allows the repair of both epimers of NAD(P)HX, a damaged form of NAD(P)H that is a result of enzymatic or heat-dependent hydration.</text>
</comment>
<dbReference type="EC" id="5.1.99.6" evidence="19"/>
<dbReference type="InterPro" id="IPR029056">
    <property type="entry name" value="Ribokinase-like"/>
</dbReference>
<dbReference type="NCBIfam" id="TIGR00196">
    <property type="entry name" value="yjeF_cterm"/>
    <property type="match status" value="1"/>
</dbReference>
<feature type="binding site" evidence="18">
    <location>
        <position position="136"/>
    </location>
    <ligand>
        <name>(6S)-NADPHX</name>
        <dbReference type="ChEBI" id="CHEBI:64076"/>
    </ligand>
</feature>
<dbReference type="InterPro" id="IPR030677">
    <property type="entry name" value="Nnr"/>
</dbReference>
<dbReference type="GO" id="GO:0005524">
    <property type="term" value="F:ATP binding"/>
    <property type="evidence" value="ECO:0007669"/>
    <property type="project" value="UniProtKB-UniRule"/>
</dbReference>
<keyword evidence="23" id="KW-1185">Reference proteome</keyword>
<feature type="binding site" evidence="18">
    <location>
        <begin position="55"/>
        <end position="59"/>
    </location>
    <ligand>
        <name>(6S)-NADPHX</name>
        <dbReference type="ChEBI" id="CHEBI:64076"/>
    </ligand>
</feature>
<comment type="catalytic activity">
    <reaction evidence="1 18 19">
        <text>(6R)-NADHX = (6S)-NADHX</text>
        <dbReference type="Rhea" id="RHEA:32215"/>
        <dbReference type="ChEBI" id="CHEBI:64074"/>
        <dbReference type="ChEBI" id="CHEBI:64075"/>
        <dbReference type="EC" id="5.1.99.6"/>
    </reaction>
</comment>
<comment type="catalytic activity">
    <reaction evidence="16 17 19">
        <text>(6S)-NADPHX + ADP = AMP + phosphate + NADPH + H(+)</text>
        <dbReference type="Rhea" id="RHEA:32235"/>
        <dbReference type="ChEBI" id="CHEBI:15378"/>
        <dbReference type="ChEBI" id="CHEBI:43474"/>
        <dbReference type="ChEBI" id="CHEBI:57783"/>
        <dbReference type="ChEBI" id="CHEBI:64076"/>
        <dbReference type="ChEBI" id="CHEBI:456215"/>
        <dbReference type="ChEBI" id="CHEBI:456216"/>
        <dbReference type="EC" id="4.2.1.136"/>
    </reaction>
</comment>
<feature type="binding site" evidence="18">
    <location>
        <position position="158"/>
    </location>
    <ligand>
        <name>(6S)-NADPHX</name>
        <dbReference type="ChEBI" id="CHEBI:64076"/>
    </ligand>
</feature>
<comment type="function">
    <text evidence="18">Catalyzes the epimerization of the S- and R-forms of NAD(P)HX, a damaged form of NAD(P)H that is a result of enzymatic or heat-dependent hydration. This is a prerequisite for the S-specific NAD(P)H-hydrate dehydratase to allow the repair of both epimers of NAD(P)HX.</text>
</comment>
<dbReference type="Pfam" id="PF03853">
    <property type="entry name" value="YjeF_N"/>
    <property type="match status" value="1"/>
</dbReference>
<comment type="subunit">
    <text evidence="17">Homotetramer.</text>
</comment>
<dbReference type="Pfam" id="PF01256">
    <property type="entry name" value="Carb_kinase"/>
    <property type="match status" value="1"/>
</dbReference>
<reference evidence="22 23" key="1">
    <citation type="submission" date="2016-06" db="EMBL/GenBank/DDBJ databases">
        <authorList>
            <person name="Kjaerup R.B."/>
            <person name="Dalgaard T.S."/>
            <person name="Juul-Madsen H.R."/>
        </authorList>
    </citation>
    <scope>NUCLEOTIDE SEQUENCE [LARGE SCALE GENOMIC DNA]</scope>
    <source>
        <strain evidence="22">2</strain>
    </source>
</reference>
<dbReference type="PANTHER" id="PTHR12592:SF0">
    <property type="entry name" value="ATP-DEPENDENT (S)-NAD(P)H-HYDRATE DEHYDRATASE"/>
    <property type="match status" value="1"/>
</dbReference>
<evidence type="ECO:0000256" key="7">
    <source>
        <dbReference type="ARBA" id="ARBA00022840"/>
    </source>
</evidence>
<keyword evidence="6 17" id="KW-0547">Nucleotide-binding</keyword>
<evidence type="ECO:0000256" key="16">
    <source>
        <dbReference type="ARBA" id="ARBA00049209"/>
    </source>
</evidence>
<feature type="domain" description="YjeF C-terminal" evidence="20">
    <location>
        <begin position="223"/>
        <end position="497"/>
    </location>
</feature>
<dbReference type="Gene3D" id="3.40.1190.20">
    <property type="match status" value="1"/>
</dbReference>
<dbReference type="PIRSF" id="PIRSF017184">
    <property type="entry name" value="Nnr"/>
    <property type="match status" value="1"/>
</dbReference>
<feature type="binding site" evidence="18">
    <location>
        <position position="121"/>
    </location>
    <ligand>
        <name>K(+)</name>
        <dbReference type="ChEBI" id="CHEBI:29103"/>
    </ligand>
</feature>
<keyword evidence="22" id="KW-0808">Transferase</keyword>
<dbReference type="CDD" id="cd01171">
    <property type="entry name" value="YXKO-related"/>
    <property type="match status" value="1"/>
</dbReference>
<feature type="binding site" evidence="17">
    <location>
        <position position="314"/>
    </location>
    <ligand>
        <name>(6S)-NADPHX</name>
        <dbReference type="ChEBI" id="CHEBI:64076"/>
    </ligand>
</feature>
<protein>
    <recommendedName>
        <fullName evidence="19">Bifunctional NAD(P)H-hydrate repair enzyme</fullName>
    </recommendedName>
    <alternativeName>
        <fullName evidence="19">Nicotinamide nucleotide repair protein</fullName>
    </alternativeName>
    <domain>
        <recommendedName>
            <fullName evidence="19">ADP-dependent (S)-NAD(P)H-hydrate dehydratase</fullName>
            <ecNumber evidence="19">4.2.1.136</ecNumber>
        </recommendedName>
        <alternativeName>
            <fullName evidence="19">ADP-dependent NAD(P)HX dehydratase</fullName>
        </alternativeName>
    </domain>
    <domain>
        <recommendedName>
            <fullName evidence="19">NAD(P)H-hydrate epimerase</fullName>
            <ecNumber evidence="19">5.1.99.6</ecNumber>
        </recommendedName>
    </domain>
</protein>
<dbReference type="GO" id="GO:0016301">
    <property type="term" value="F:kinase activity"/>
    <property type="evidence" value="ECO:0007669"/>
    <property type="project" value="UniProtKB-KW"/>
</dbReference>
<comment type="similarity">
    <text evidence="3 19">In the N-terminal section; belongs to the NnrE/AIBP family.</text>
</comment>
<feature type="binding site" evidence="18">
    <location>
        <begin position="125"/>
        <end position="131"/>
    </location>
    <ligand>
        <name>(6S)-NADPHX</name>
        <dbReference type="ChEBI" id="CHEBI:64076"/>
    </ligand>
</feature>
<comment type="function">
    <text evidence="17">Catalyzes the dehydration of the S-form of NAD(P)HX at the expense of ADP, which is converted to AMP. Together with NAD(P)HX epimerase, which catalyzes the epimerization of the S- and R-forms, the enzyme allows the repair of both epimers of NAD(P)HX, a damaged form of NAD(P)H that is a result of enzymatic or heat-dependent hydration.</text>
</comment>
<evidence type="ECO:0000256" key="13">
    <source>
        <dbReference type="ARBA" id="ARBA00023268"/>
    </source>
</evidence>
<comment type="similarity">
    <text evidence="17">Belongs to the NnrD/CARKD family.</text>
</comment>
<dbReference type="EMBL" id="FLQY01000383">
    <property type="protein sequence ID" value="SBT10933.1"/>
    <property type="molecule type" value="Genomic_DNA"/>
</dbReference>
<comment type="similarity">
    <text evidence="18">Belongs to the NnrE/AIBP family.</text>
</comment>
<evidence type="ECO:0000259" key="21">
    <source>
        <dbReference type="PROSITE" id="PS51385"/>
    </source>
</evidence>
<evidence type="ECO:0000256" key="2">
    <source>
        <dbReference type="ARBA" id="ARBA00000909"/>
    </source>
</evidence>
<feature type="binding site" evidence="17">
    <location>
        <position position="370"/>
    </location>
    <ligand>
        <name>(6S)-NADPHX</name>
        <dbReference type="ChEBI" id="CHEBI:64076"/>
    </ligand>
</feature>
<sequence>MTSLPLYRAADLRRIEAAAADQPLMQRAGYAAAKLAMMIGGDRGAAILVLAGPGNNGGDAFEVARLLRERFFDPYTVFLGNAKGLPPDAAAAHQRFVEAGGITHSALPAIFEGPRWSLIVDGLFGIGLKREIVEPYAGLIHNVNALAIRDGCPLLALDCPSGLDADTGKLSGATILASHTITFIGGKPGLFTGDGPDHCGEVSVAPLDLDAQSIMPAAGRSVGRELFSAQLKARPHNCHKGSHGDAGILGGAPTMVGAALLAARAALRLGSGRVYVGLIDKHAPALDAQQLELMLRTPEKLIGSGLTALACGPGMGTSHEARVLLEKACALDLPLVLDADALNLVAAEGELHVALATRNPSVAPTVLTPHPAEAARLLDCDVAVVQADRIGAALELSTRFNALVALKGCGTVVASPEDAWFINTSGNPGLATAGSGDVLTGMITALLAQGWPALEALLAAVHLHGCAADCLVAQGSGPVGLTAGELIDSARGCLNAWISGAA</sequence>
<evidence type="ECO:0000256" key="8">
    <source>
        <dbReference type="ARBA" id="ARBA00022857"/>
    </source>
</evidence>
<dbReference type="HAMAP" id="MF_01966">
    <property type="entry name" value="NADHX_epimerase"/>
    <property type="match status" value="1"/>
</dbReference>
<keyword evidence="8 17" id="KW-0521">NADP</keyword>
<organism evidence="22 23">
    <name type="scientific">Candidatus Propionivibrio aalborgensis</name>
    <dbReference type="NCBI Taxonomy" id="1860101"/>
    <lineage>
        <taxon>Bacteria</taxon>
        <taxon>Pseudomonadati</taxon>
        <taxon>Pseudomonadota</taxon>
        <taxon>Betaproteobacteria</taxon>
        <taxon>Rhodocyclales</taxon>
        <taxon>Rhodocyclaceae</taxon>
        <taxon>Propionivibrio</taxon>
    </lineage>
</organism>
<dbReference type="InterPro" id="IPR004443">
    <property type="entry name" value="YjeF_N_dom"/>
</dbReference>
<keyword evidence="5 18" id="KW-0479">Metal-binding</keyword>
<evidence type="ECO:0000256" key="11">
    <source>
        <dbReference type="ARBA" id="ARBA00023235"/>
    </source>
</evidence>
<keyword evidence="9 18" id="KW-0630">Potassium</keyword>
<dbReference type="PROSITE" id="PS01050">
    <property type="entry name" value="YJEF_C_2"/>
    <property type="match status" value="1"/>
</dbReference>